<evidence type="ECO:0000313" key="2">
    <source>
        <dbReference type="EMBL" id="PZO09553.1"/>
    </source>
</evidence>
<feature type="region of interest" description="Disordered" evidence="1">
    <location>
        <begin position="158"/>
        <end position="208"/>
    </location>
</feature>
<reference evidence="3" key="1">
    <citation type="submission" date="2018-04" db="EMBL/GenBank/DDBJ databases">
        <authorList>
            <person name="Cornet L."/>
        </authorList>
    </citation>
    <scope>NUCLEOTIDE SEQUENCE [LARGE SCALE GENOMIC DNA]</scope>
</reference>
<protein>
    <submittedName>
        <fullName evidence="2">Competence protein ComFB</fullName>
    </submittedName>
</protein>
<reference evidence="2 3" key="2">
    <citation type="submission" date="2018-06" db="EMBL/GenBank/DDBJ databases">
        <title>Metagenomic assembly of (sub)arctic Cyanobacteria and their associated microbiome from non-axenic cultures.</title>
        <authorList>
            <person name="Baurain D."/>
        </authorList>
    </citation>
    <scope>NUCLEOTIDE SEQUENCE [LARGE SCALE GENOMIC DNA]</scope>
    <source>
        <strain evidence="2">ULC129bin1</strain>
    </source>
</reference>
<name>A0A2W4TL71_9CYAN</name>
<feature type="compositionally biased region" description="Polar residues" evidence="1">
    <location>
        <begin position="190"/>
        <end position="208"/>
    </location>
</feature>
<proteinExistence type="predicted"/>
<gene>
    <name evidence="2" type="ORF">DCF25_21470</name>
</gene>
<organism evidence="2 3">
    <name type="scientific">Leptolyngbya foveolarum</name>
    <dbReference type="NCBI Taxonomy" id="47253"/>
    <lineage>
        <taxon>Bacteria</taxon>
        <taxon>Bacillati</taxon>
        <taxon>Cyanobacteriota</taxon>
        <taxon>Cyanophyceae</taxon>
        <taxon>Leptolyngbyales</taxon>
        <taxon>Leptolyngbyaceae</taxon>
        <taxon>Leptolyngbya group</taxon>
        <taxon>Leptolyngbya</taxon>
    </lineage>
</organism>
<dbReference type="Pfam" id="PF10719">
    <property type="entry name" value="ComFB"/>
    <property type="match status" value="1"/>
</dbReference>
<sequence length="208" mass="23389">MFMTASSAMADRAYTNVMERLVAEEVARQKSKLPPKLRKYIKGIEVETYALNRLPALYASSEKGWQMQYEKAGKAHAATVALAVRQGIAAVQADPLRASQPLSVGQNGESEAILTTFRNMLNQPDLTWDDILYKCKRILLPRNHPDRPALKNEAQHKAYWQPSSHGGQEPWEKAAVRQASMGHRKGTASPDAQKSTQRQSWSNPRYQQ</sequence>
<accession>A0A2W4TL71</accession>
<dbReference type="InterPro" id="IPR019657">
    <property type="entry name" value="ComFB"/>
</dbReference>
<comment type="caution">
    <text evidence="2">The sequence shown here is derived from an EMBL/GenBank/DDBJ whole genome shotgun (WGS) entry which is preliminary data.</text>
</comment>
<dbReference type="AlphaFoldDB" id="A0A2W4TL71"/>
<evidence type="ECO:0000256" key="1">
    <source>
        <dbReference type="SAM" id="MobiDB-lite"/>
    </source>
</evidence>
<dbReference type="EMBL" id="QBMC01000245">
    <property type="protein sequence ID" value="PZO09553.1"/>
    <property type="molecule type" value="Genomic_DNA"/>
</dbReference>
<dbReference type="Proteomes" id="UP000249354">
    <property type="component" value="Unassembled WGS sequence"/>
</dbReference>
<evidence type="ECO:0000313" key="3">
    <source>
        <dbReference type="Proteomes" id="UP000249354"/>
    </source>
</evidence>